<dbReference type="AlphaFoldDB" id="A0A2N5C6W7"/>
<evidence type="ECO:0000313" key="2">
    <source>
        <dbReference type="Proteomes" id="UP000234341"/>
    </source>
</evidence>
<name>A0A2N5C6W7_9BURK</name>
<accession>A0A2N5C6W7</accession>
<comment type="caution">
    <text evidence="1">The sequence shown here is derived from an EMBL/GenBank/DDBJ whole genome shotgun (WGS) entry which is preliminary data.</text>
</comment>
<dbReference type="OrthoDB" id="8967822at2"/>
<gene>
    <name evidence="1" type="ORF">CYJ10_24590</name>
</gene>
<organism evidence="1 2">
    <name type="scientific">Cupriavidus pauculus</name>
    <dbReference type="NCBI Taxonomy" id="82633"/>
    <lineage>
        <taxon>Bacteria</taxon>
        <taxon>Pseudomonadati</taxon>
        <taxon>Pseudomonadota</taxon>
        <taxon>Betaproteobacteria</taxon>
        <taxon>Burkholderiales</taxon>
        <taxon>Burkholderiaceae</taxon>
        <taxon>Cupriavidus</taxon>
    </lineage>
</organism>
<proteinExistence type="predicted"/>
<protein>
    <submittedName>
        <fullName evidence="1">Uncharacterized protein</fullName>
    </submittedName>
</protein>
<dbReference type="Proteomes" id="UP000234341">
    <property type="component" value="Unassembled WGS sequence"/>
</dbReference>
<dbReference type="RefSeq" id="WP_146002111.1">
    <property type="nucleotide sequence ID" value="NZ_PJRP01000014.1"/>
</dbReference>
<reference evidence="1 2" key="1">
    <citation type="submission" date="2017-12" db="EMBL/GenBank/DDBJ databases">
        <title>Genome sequence of the active heterotrophic nitrifier-denitrifier, Cupriavidus pauculus UM1.</title>
        <authorList>
            <person name="Putonti C."/>
            <person name="Castignetti D."/>
        </authorList>
    </citation>
    <scope>NUCLEOTIDE SEQUENCE [LARGE SCALE GENOMIC DNA]</scope>
    <source>
        <strain evidence="1 2">UM1</strain>
    </source>
</reference>
<sequence length="84" mass="9504">MQRLVRIGEFEVSIQARLNDNSDHPGYVVSYSIVRSDGSPVRDNLPKVQSNDLIDGTEFFSDLELAMQYAEDKARDNVQTLVQT</sequence>
<evidence type="ECO:0000313" key="1">
    <source>
        <dbReference type="EMBL" id="PLP97964.1"/>
    </source>
</evidence>
<dbReference type="EMBL" id="PJRP01000014">
    <property type="protein sequence ID" value="PLP97964.1"/>
    <property type="molecule type" value="Genomic_DNA"/>
</dbReference>